<reference evidence="6" key="1">
    <citation type="journal article" date="2019" name="Int. J. Syst. Evol. Microbiol.">
        <title>The Global Catalogue of Microorganisms (GCM) 10K type strain sequencing project: providing services to taxonomists for standard genome sequencing and annotation.</title>
        <authorList>
            <consortium name="The Broad Institute Genomics Platform"/>
            <consortium name="The Broad Institute Genome Sequencing Center for Infectious Disease"/>
            <person name="Wu L."/>
            <person name="Ma J."/>
        </authorList>
    </citation>
    <scope>NUCLEOTIDE SEQUENCE [LARGE SCALE GENOMIC DNA]</scope>
    <source>
        <strain evidence="6">CGMCC 1.16305</strain>
    </source>
</reference>
<dbReference type="RefSeq" id="WP_380966334.1">
    <property type="nucleotide sequence ID" value="NZ_JBHTCO010000014.1"/>
</dbReference>
<feature type="domain" description="Nudix hydrolase" evidence="4">
    <location>
        <begin position="23"/>
        <end position="159"/>
    </location>
</feature>
<keyword evidence="2 3" id="KW-0378">Hydrolase</keyword>
<dbReference type="InterPro" id="IPR000086">
    <property type="entry name" value="NUDIX_hydrolase_dom"/>
</dbReference>
<evidence type="ECO:0000313" key="6">
    <source>
        <dbReference type="Proteomes" id="UP001596505"/>
    </source>
</evidence>
<evidence type="ECO:0000256" key="2">
    <source>
        <dbReference type="ARBA" id="ARBA00022801"/>
    </source>
</evidence>
<dbReference type="EMBL" id="JBHTCO010000014">
    <property type="protein sequence ID" value="MFC7393546.1"/>
    <property type="molecule type" value="Genomic_DNA"/>
</dbReference>
<protein>
    <submittedName>
        <fullName evidence="5">RNA deprotection pyrophosphohydrolase</fullName>
    </submittedName>
</protein>
<dbReference type="InterPro" id="IPR014078">
    <property type="entry name" value="Nudix_YtkD"/>
</dbReference>
<dbReference type="Proteomes" id="UP001596505">
    <property type="component" value="Unassembled WGS sequence"/>
</dbReference>
<name>A0ABW2PZ54_9BACL</name>
<dbReference type="SUPFAM" id="SSF55811">
    <property type="entry name" value="Nudix"/>
    <property type="match status" value="1"/>
</dbReference>
<proteinExistence type="inferred from homology"/>
<dbReference type="PANTHER" id="PTHR43736:SF1">
    <property type="entry name" value="DIHYDRONEOPTERIN TRIPHOSPHATE DIPHOSPHATASE"/>
    <property type="match status" value="1"/>
</dbReference>
<evidence type="ECO:0000256" key="3">
    <source>
        <dbReference type="RuleBase" id="RU003476"/>
    </source>
</evidence>
<evidence type="ECO:0000256" key="1">
    <source>
        <dbReference type="ARBA" id="ARBA00005582"/>
    </source>
</evidence>
<organism evidence="5 6">
    <name type="scientific">Scopulibacillus cellulosilyticus</name>
    <dbReference type="NCBI Taxonomy" id="2665665"/>
    <lineage>
        <taxon>Bacteria</taxon>
        <taxon>Bacillati</taxon>
        <taxon>Bacillota</taxon>
        <taxon>Bacilli</taxon>
        <taxon>Bacillales</taxon>
        <taxon>Sporolactobacillaceae</taxon>
        <taxon>Scopulibacillus</taxon>
    </lineage>
</organism>
<dbReference type="InterPro" id="IPR015797">
    <property type="entry name" value="NUDIX_hydrolase-like_dom_sf"/>
</dbReference>
<comment type="caution">
    <text evidence="5">The sequence shown here is derived from an EMBL/GenBank/DDBJ whole genome shotgun (WGS) entry which is preliminary data.</text>
</comment>
<dbReference type="CDD" id="cd04665">
    <property type="entry name" value="NUDIX_RppH"/>
    <property type="match status" value="1"/>
</dbReference>
<evidence type="ECO:0000313" key="5">
    <source>
        <dbReference type="EMBL" id="MFC7393546.1"/>
    </source>
</evidence>
<dbReference type="PANTHER" id="PTHR43736">
    <property type="entry name" value="ADP-RIBOSE PYROPHOSPHATASE"/>
    <property type="match status" value="1"/>
</dbReference>
<keyword evidence="6" id="KW-1185">Reference proteome</keyword>
<evidence type="ECO:0000259" key="4">
    <source>
        <dbReference type="PROSITE" id="PS51462"/>
    </source>
</evidence>
<dbReference type="NCBIfam" id="TIGR02705">
    <property type="entry name" value="nudix_YtkD"/>
    <property type="match status" value="1"/>
</dbReference>
<dbReference type="InterPro" id="IPR020476">
    <property type="entry name" value="Nudix_hydrolase"/>
</dbReference>
<dbReference type="InterPro" id="IPR020084">
    <property type="entry name" value="NUDIX_hydrolase_CS"/>
</dbReference>
<dbReference type="Pfam" id="PF00293">
    <property type="entry name" value="NUDIX"/>
    <property type="match status" value="1"/>
</dbReference>
<comment type="similarity">
    <text evidence="1 3">Belongs to the Nudix hydrolase family.</text>
</comment>
<dbReference type="PRINTS" id="PR00502">
    <property type="entry name" value="NUDIXFAMILY"/>
</dbReference>
<sequence length="161" mass="18904">MDSFTFEDFYQNQVTFSFKDHPFSSSPKHVWVISRFHNQWLLTQHPRRGWEFPGGKVEKGENAEQAAVREVYEETGADVLDLYYIGQYKVDGKSGVIIKNVYYATIGQIKLKDNYLETNGPILIHEIPKDIKHSNQYSFMMKDNVLQYSLERICEKFLKKP</sequence>
<gene>
    <name evidence="5" type="primary">ytkD</name>
    <name evidence="5" type="ORF">ACFQRG_11335</name>
</gene>
<accession>A0ABW2PZ54</accession>
<dbReference type="PROSITE" id="PS00893">
    <property type="entry name" value="NUDIX_BOX"/>
    <property type="match status" value="1"/>
</dbReference>
<dbReference type="PROSITE" id="PS51462">
    <property type="entry name" value="NUDIX"/>
    <property type="match status" value="1"/>
</dbReference>
<dbReference type="Gene3D" id="3.90.79.10">
    <property type="entry name" value="Nucleoside Triphosphate Pyrophosphohydrolase"/>
    <property type="match status" value="1"/>
</dbReference>